<comment type="caution">
    <text evidence="1">The sequence shown here is derived from an EMBL/GenBank/DDBJ whole genome shotgun (WGS) entry which is preliminary data.</text>
</comment>
<keyword evidence="2" id="KW-1185">Reference proteome</keyword>
<evidence type="ECO:0000313" key="1">
    <source>
        <dbReference type="EMBL" id="CAL0326598.1"/>
    </source>
</evidence>
<proteinExistence type="predicted"/>
<reference evidence="1 2" key="1">
    <citation type="submission" date="2024-03" db="EMBL/GenBank/DDBJ databases">
        <authorList>
            <person name="Martinez-Hernandez J."/>
        </authorList>
    </citation>
    <scope>NUCLEOTIDE SEQUENCE [LARGE SCALE GENOMIC DNA]</scope>
</reference>
<evidence type="ECO:0000313" key="2">
    <source>
        <dbReference type="Proteomes" id="UP001497480"/>
    </source>
</evidence>
<name>A0AAV1XZ44_LUPLU</name>
<protein>
    <submittedName>
        <fullName evidence="1">Uncharacterized protein</fullName>
    </submittedName>
</protein>
<dbReference type="EMBL" id="CAXHTB010000019">
    <property type="protein sequence ID" value="CAL0326598.1"/>
    <property type="molecule type" value="Genomic_DNA"/>
</dbReference>
<accession>A0AAV1XZ44</accession>
<dbReference type="Gene3D" id="1.10.472.10">
    <property type="entry name" value="Cyclin-like"/>
    <property type="match status" value="1"/>
</dbReference>
<dbReference type="Proteomes" id="UP001497480">
    <property type="component" value="Unassembled WGS sequence"/>
</dbReference>
<sequence>MKPEFKHLTEEDEKEVESKFEIETVFMPEKYFYKDPAKLELRRIAVATIASHCKALEDAFIPYMAMKYFDYFVSWHNLKPDSPDTKTDEEDESMQIKSQKRALELTYYADDVSKMFCETDNLDRVNAEKRAKRGLDLTNVDVISEDSIPMDFDIEYMEIQIENKLPWETYPVTPFYFLDYFYPPFEEVGGFRRRGINEIIVQAQGEAEFMTDEPSHIAFSSLAAAAEILYPAIQIEEVRVGICWMRLPLCVSKLVELCIEKNIKIESASSSSAMPHRAAAKCKGKGKATMTELDQIKEEEEEEEEHLSREMFRSEAPKSLMNFYLQWPTGR</sequence>
<organism evidence="1 2">
    <name type="scientific">Lupinus luteus</name>
    <name type="common">European yellow lupine</name>
    <dbReference type="NCBI Taxonomy" id="3873"/>
    <lineage>
        <taxon>Eukaryota</taxon>
        <taxon>Viridiplantae</taxon>
        <taxon>Streptophyta</taxon>
        <taxon>Embryophyta</taxon>
        <taxon>Tracheophyta</taxon>
        <taxon>Spermatophyta</taxon>
        <taxon>Magnoliopsida</taxon>
        <taxon>eudicotyledons</taxon>
        <taxon>Gunneridae</taxon>
        <taxon>Pentapetalae</taxon>
        <taxon>rosids</taxon>
        <taxon>fabids</taxon>
        <taxon>Fabales</taxon>
        <taxon>Fabaceae</taxon>
        <taxon>Papilionoideae</taxon>
        <taxon>50 kb inversion clade</taxon>
        <taxon>genistoids sensu lato</taxon>
        <taxon>core genistoids</taxon>
        <taxon>Genisteae</taxon>
        <taxon>Lupinus</taxon>
    </lineage>
</organism>
<gene>
    <name evidence="1" type="ORF">LLUT_LOCUS27658</name>
</gene>
<dbReference type="AlphaFoldDB" id="A0AAV1XZ44"/>